<dbReference type="EMBL" id="BQKI01000004">
    <property type="protein sequence ID" value="GJM93195.1"/>
    <property type="molecule type" value="Genomic_DNA"/>
</dbReference>
<name>A0AAV5C3T1_ELECO</name>
<gene>
    <name evidence="2" type="primary">ga09734</name>
    <name evidence="2" type="ORF">PR202_ga09734</name>
</gene>
<evidence type="ECO:0000313" key="2">
    <source>
        <dbReference type="EMBL" id="GJM93195.1"/>
    </source>
</evidence>
<dbReference type="AlphaFoldDB" id="A0AAV5C3T1"/>
<organism evidence="2 3">
    <name type="scientific">Eleusine coracana subsp. coracana</name>
    <dbReference type="NCBI Taxonomy" id="191504"/>
    <lineage>
        <taxon>Eukaryota</taxon>
        <taxon>Viridiplantae</taxon>
        <taxon>Streptophyta</taxon>
        <taxon>Embryophyta</taxon>
        <taxon>Tracheophyta</taxon>
        <taxon>Spermatophyta</taxon>
        <taxon>Magnoliopsida</taxon>
        <taxon>Liliopsida</taxon>
        <taxon>Poales</taxon>
        <taxon>Poaceae</taxon>
        <taxon>PACMAD clade</taxon>
        <taxon>Chloridoideae</taxon>
        <taxon>Cynodonteae</taxon>
        <taxon>Eleusininae</taxon>
        <taxon>Eleusine</taxon>
    </lineage>
</organism>
<evidence type="ECO:0000256" key="1">
    <source>
        <dbReference type="SAM" id="MobiDB-lite"/>
    </source>
</evidence>
<accession>A0AAV5C3T1</accession>
<comment type="caution">
    <text evidence="2">The sequence shown here is derived from an EMBL/GenBank/DDBJ whole genome shotgun (WGS) entry which is preliminary data.</text>
</comment>
<feature type="region of interest" description="Disordered" evidence="1">
    <location>
        <begin position="1"/>
        <end position="172"/>
    </location>
</feature>
<protein>
    <submittedName>
        <fullName evidence="2">Uncharacterized protein</fullName>
    </submittedName>
</protein>
<reference evidence="2" key="2">
    <citation type="submission" date="2021-12" db="EMBL/GenBank/DDBJ databases">
        <title>Resequencing data analysis of finger millet.</title>
        <authorList>
            <person name="Hatakeyama M."/>
            <person name="Aluri S."/>
            <person name="Balachadran M.T."/>
            <person name="Sivarajan S.R."/>
            <person name="Poveda L."/>
            <person name="Shimizu-Inatsugi R."/>
            <person name="Schlapbach R."/>
            <person name="Sreeman S.M."/>
            <person name="Shimizu K.K."/>
        </authorList>
    </citation>
    <scope>NUCLEOTIDE SEQUENCE</scope>
</reference>
<keyword evidence="3" id="KW-1185">Reference proteome</keyword>
<evidence type="ECO:0000313" key="3">
    <source>
        <dbReference type="Proteomes" id="UP001054889"/>
    </source>
</evidence>
<dbReference type="Proteomes" id="UP001054889">
    <property type="component" value="Unassembled WGS sequence"/>
</dbReference>
<feature type="compositionally biased region" description="Basic and acidic residues" evidence="1">
    <location>
        <begin position="137"/>
        <end position="165"/>
    </location>
</feature>
<sequence length="172" mass="17248">MGVASNGVEEYPASSTPPQIPAIAAPVPPSASPVVDNLKASDSGNAEKTGAAAAGDQEAWPTQETGTVEVIATGTRVDEEPAHGTNLSSSSPATPPKTPERDMAPPTRAGERAGLGAETAPADVDNAKPGGCTTPVHDVEGSDRRSPLHGEKPKPAGASLKRDVAAARSRGC</sequence>
<feature type="compositionally biased region" description="Low complexity" evidence="1">
    <location>
        <begin position="12"/>
        <end position="25"/>
    </location>
</feature>
<proteinExistence type="predicted"/>
<reference evidence="2" key="1">
    <citation type="journal article" date="2018" name="DNA Res.">
        <title>Multiple hybrid de novo genome assembly of finger millet, an orphan allotetraploid crop.</title>
        <authorList>
            <person name="Hatakeyama M."/>
            <person name="Aluri S."/>
            <person name="Balachadran M.T."/>
            <person name="Sivarajan S.R."/>
            <person name="Patrignani A."/>
            <person name="Gruter S."/>
            <person name="Poveda L."/>
            <person name="Shimizu-Inatsugi R."/>
            <person name="Baeten J."/>
            <person name="Francoijs K.J."/>
            <person name="Nataraja K.N."/>
            <person name="Reddy Y.A.N."/>
            <person name="Phadnis S."/>
            <person name="Ravikumar R.L."/>
            <person name="Schlapbach R."/>
            <person name="Sreeman S.M."/>
            <person name="Shimizu K.K."/>
        </authorList>
    </citation>
    <scope>NUCLEOTIDE SEQUENCE</scope>
</reference>